<feature type="compositionally biased region" description="Pro residues" evidence="1">
    <location>
        <begin position="13"/>
        <end position="22"/>
    </location>
</feature>
<accession>A0A3M2L190</accession>
<organism evidence="2 3">
    <name type="scientific">Actinomadura harenae</name>
    <dbReference type="NCBI Taxonomy" id="2483351"/>
    <lineage>
        <taxon>Bacteria</taxon>
        <taxon>Bacillati</taxon>
        <taxon>Actinomycetota</taxon>
        <taxon>Actinomycetes</taxon>
        <taxon>Streptosporangiales</taxon>
        <taxon>Thermomonosporaceae</taxon>
        <taxon>Actinomadura</taxon>
    </lineage>
</organism>
<feature type="region of interest" description="Disordered" evidence="1">
    <location>
        <begin position="1"/>
        <end position="185"/>
    </location>
</feature>
<evidence type="ECO:0000256" key="1">
    <source>
        <dbReference type="SAM" id="MobiDB-lite"/>
    </source>
</evidence>
<sequence length="185" mass="18702">PGGRRGAPASPEQQPPGRPPRSPIFEAMQSEWFQRGAEPAADADPIKGWASPGDDGFQAVEALREPVKGKQTTAGLPKRVPGRNRVPGAVGGARSGANGAQQAAGGTNGAAQAPGQQQGQAQARQPAVPPDAVRNRFASLQRGVARGRTETRGTASDLPGGGSADSGTNGEDPSRRSGGETGGTR</sequence>
<reference evidence="2 3" key="1">
    <citation type="submission" date="2018-10" db="EMBL/GenBank/DDBJ databases">
        <title>Isolation from soil.</title>
        <authorList>
            <person name="Hu J."/>
        </authorList>
    </citation>
    <scope>NUCLEOTIDE SEQUENCE [LARGE SCALE GENOMIC DNA]</scope>
    <source>
        <strain evidence="2 3">NEAU-Ht49</strain>
    </source>
</reference>
<keyword evidence="3" id="KW-1185">Reference proteome</keyword>
<dbReference type="AlphaFoldDB" id="A0A3M2L190"/>
<evidence type="ECO:0000313" key="3">
    <source>
        <dbReference type="Proteomes" id="UP000282674"/>
    </source>
</evidence>
<feature type="compositionally biased region" description="Low complexity" evidence="1">
    <location>
        <begin position="95"/>
        <end position="126"/>
    </location>
</feature>
<gene>
    <name evidence="2" type="ORF">EBO15_42615</name>
</gene>
<comment type="caution">
    <text evidence="2">The sequence shown here is derived from an EMBL/GenBank/DDBJ whole genome shotgun (WGS) entry which is preliminary data.</text>
</comment>
<evidence type="ECO:0008006" key="4">
    <source>
        <dbReference type="Google" id="ProtNLM"/>
    </source>
</evidence>
<dbReference type="EMBL" id="RFFG01000215">
    <property type="protein sequence ID" value="RMI31144.1"/>
    <property type="molecule type" value="Genomic_DNA"/>
</dbReference>
<feature type="non-terminal residue" evidence="2">
    <location>
        <position position="1"/>
    </location>
</feature>
<evidence type="ECO:0000313" key="2">
    <source>
        <dbReference type="EMBL" id="RMI31144.1"/>
    </source>
</evidence>
<name>A0A3M2L190_9ACTN</name>
<dbReference type="Proteomes" id="UP000282674">
    <property type="component" value="Unassembled WGS sequence"/>
</dbReference>
<protein>
    <recommendedName>
        <fullName evidence="4">Histidine kinase</fullName>
    </recommendedName>
</protein>
<proteinExistence type="predicted"/>